<evidence type="ECO:0008006" key="4">
    <source>
        <dbReference type="Google" id="ProtNLM"/>
    </source>
</evidence>
<sequence>MSIAAHPDPAPPRGALSLALPAALALAAAMGIGRFAFTPVWPLMAQEAGLSLAQGSWLASANYAGYLLGALAAAVRPPRHPRVMLAISLLAVAVLTLAMPAFHGVLAWSLLRLAAGYGSASAFICVAASRAVAPGDPRAPAVSAITYAGVGAGIALTGLACLGLMAAGAGAQSKSGVML</sequence>
<comment type="caution">
    <text evidence="2">The sequence shown here is derived from an EMBL/GenBank/DDBJ whole genome shotgun (WGS) entry which is preliminary data.</text>
</comment>
<reference evidence="2 3" key="1">
    <citation type="submission" date="2020-04" db="EMBL/GenBank/DDBJ databases">
        <authorList>
            <person name="De Canck E."/>
        </authorList>
    </citation>
    <scope>NUCLEOTIDE SEQUENCE [LARGE SCALE GENOMIC DNA]</scope>
    <source>
        <strain evidence="2 3">LMG 7053</strain>
    </source>
</reference>
<accession>A0ABM8M0G4</accession>
<feature type="transmembrane region" description="Helical" evidence="1">
    <location>
        <begin position="87"/>
        <end position="108"/>
    </location>
</feature>
<keyword evidence="1" id="KW-1133">Transmembrane helix</keyword>
<feature type="transmembrane region" description="Helical" evidence="1">
    <location>
        <begin position="55"/>
        <end position="75"/>
    </location>
</feature>
<dbReference type="SUPFAM" id="SSF103473">
    <property type="entry name" value="MFS general substrate transporter"/>
    <property type="match status" value="1"/>
</dbReference>
<organism evidence="2 3">
    <name type="scientific">Achromobacter ruhlandii</name>
    <dbReference type="NCBI Taxonomy" id="72557"/>
    <lineage>
        <taxon>Bacteria</taxon>
        <taxon>Pseudomonadati</taxon>
        <taxon>Pseudomonadota</taxon>
        <taxon>Betaproteobacteria</taxon>
        <taxon>Burkholderiales</taxon>
        <taxon>Alcaligenaceae</taxon>
        <taxon>Achromobacter</taxon>
    </lineage>
</organism>
<feature type="transmembrane region" description="Helical" evidence="1">
    <location>
        <begin position="114"/>
        <end position="133"/>
    </location>
</feature>
<evidence type="ECO:0000313" key="2">
    <source>
        <dbReference type="EMBL" id="CAB3955372.1"/>
    </source>
</evidence>
<proteinExistence type="predicted"/>
<dbReference type="Proteomes" id="UP000494161">
    <property type="component" value="Unassembled WGS sequence"/>
</dbReference>
<protein>
    <recommendedName>
        <fullName evidence="4">MFS transporter</fullName>
    </recommendedName>
</protein>
<gene>
    <name evidence="2" type="ORF">LMG7053_04696</name>
</gene>
<name>A0ABM8M0G4_9BURK</name>
<dbReference type="Pfam" id="PF06779">
    <property type="entry name" value="MFS_4"/>
    <property type="match status" value="1"/>
</dbReference>
<evidence type="ECO:0000256" key="1">
    <source>
        <dbReference type="SAM" id="Phobius"/>
    </source>
</evidence>
<dbReference type="PANTHER" id="PTHR23537:SF1">
    <property type="entry name" value="SUGAR TRANSPORTER"/>
    <property type="match status" value="1"/>
</dbReference>
<keyword evidence="1" id="KW-0472">Membrane</keyword>
<dbReference type="PANTHER" id="PTHR23537">
    <property type="match status" value="1"/>
</dbReference>
<keyword evidence="3" id="KW-1185">Reference proteome</keyword>
<dbReference type="InterPro" id="IPR010645">
    <property type="entry name" value="MFS_4"/>
</dbReference>
<dbReference type="Gene3D" id="1.20.1250.20">
    <property type="entry name" value="MFS general substrate transporter like domains"/>
    <property type="match status" value="1"/>
</dbReference>
<evidence type="ECO:0000313" key="3">
    <source>
        <dbReference type="Proteomes" id="UP000494161"/>
    </source>
</evidence>
<dbReference type="EMBL" id="CADILJ010000061">
    <property type="protein sequence ID" value="CAB3955372.1"/>
    <property type="molecule type" value="Genomic_DNA"/>
</dbReference>
<feature type="transmembrane region" description="Helical" evidence="1">
    <location>
        <begin position="145"/>
        <end position="169"/>
    </location>
</feature>
<dbReference type="InterPro" id="IPR036259">
    <property type="entry name" value="MFS_trans_sf"/>
</dbReference>
<keyword evidence="1" id="KW-0812">Transmembrane</keyword>